<accession>A0A4P9ZU50</accession>
<keyword evidence="1" id="KW-1133">Transmembrane helix</keyword>
<evidence type="ECO:0000313" key="3">
    <source>
        <dbReference type="Proteomes" id="UP000268162"/>
    </source>
</evidence>
<keyword evidence="3" id="KW-1185">Reference proteome</keyword>
<dbReference type="EMBL" id="ML002547">
    <property type="protein sequence ID" value="RKP37074.1"/>
    <property type="molecule type" value="Genomic_DNA"/>
</dbReference>
<reference evidence="3" key="1">
    <citation type="journal article" date="2018" name="Nat. Microbiol.">
        <title>Leveraging single-cell genomics to expand the fungal tree of life.</title>
        <authorList>
            <person name="Ahrendt S.R."/>
            <person name="Quandt C.A."/>
            <person name="Ciobanu D."/>
            <person name="Clum A."/>
            <person name="Salamov A."/>
            <person name="Andreopoulos B."/>
            <person name="Cheng J.F."/>
            <person name="Woyke T."/>
            <person name="Pelin A."/>
            <person name="Henrissat B."/>
            <person name="Reynolds N.K."/>
            <person name="Benny G.L."/>
            <person name="Smith M.E."/>
            <person name="James T.Y."/>
            <person name="Grigoriev I.V."/>
        </authorList>
    </citation>
    <scope>NUCLEOTIDE SEQUENCE [LARGE SCALE GENOMIC DNA]</scope>
    <source>
        <strain evidence="3">RSA 468</strain>
    </source>
</reference>
<keyword evidence="1" id="KW-0812">Transmembrane</keyword>
<gene>
    <name evidence="2" type="ORF">BJ085DRAFT_29327</name>
</gene>
<sequence length="218" mass="23760">MTSMPATRECHSHNYNTFFTTYPITELLQLTSVFHPHRFFFDPTSNPVTNNITLPAMKLFTVGILALAVPMVLSASVGAAPGIQPLFPVASACPKVSCENRMPEVQEILEIVKTANTDCETFKASMKLFVRDHLSLTGAHANVGETTPNLAGFADYLRGTLIPQVDTTIIAPSTENRASKLFRRDDNDSASVPEECAPCCTLGDPVENCLCFPCLSNF</sequence>
<organism evidence="2 3">
    <name type="scientific">Dimargaris cristalligena</name>
    <dbReference type="NCBI Taxonomy" id="215637"/>
    <lineage>
        <taxon>Eukaryota</taxon>
        <taxon>Fungi</taxon>
        <taxon>Fungi incertae sedis</taxon>
        <taxon>Zoopagomycota</taxon>
        <taxon>Kickxellomycotina</taxon>
        <taxon>Dimargaritomycetes</taxon>
        <taxon>Dimargaritales</taxon>
        <taxon>Dimargaritaceae</taxon>
        <taxon>Dimargaris</taxon>
    </lineage>
</organism>
<dbReference type="Proteomes" id="UP000268162">
    <property type="component" value="Unassembled WGS sequence"/>
</dbReference>
<keyword evidence="1" id="KW-0472">Membrane</keyword>
<evidence type="ECO:0000313" key="2">
    <source>
        <dbReference type="EMBL" id="RKP37074.1"/>
    </source>
</evidence>
<dbReference type="AlphaFoldDB" id="A0A4P9ZU50"/>
<evidence type="ECO:0000256" key="1">
    <source>
        <dbReference type="SAM" id="Phobius"/>
    </source>
</evidence>
<name>A0A4P9ZU50_9FUNG</name>
<proteinExistence type="predicted"/>
<feature type="transmembrane region" description="Helical" evidence="1">
    <location>
        <begin position="59"/>
        <end position="83"/>
    </location>
</feature>
<protein>
    <submittedName>
        <fullName evidence="2">Uncharacterized protein</fullName>
    </submittedName>
</protein>